<feature type="transmembrane region" description="Helical" evidence="8">
    <location>
        <begin position="85"/>
        <end position="106"/>
    </location>
</feature>
<sequence length="364" mass="39247">MIIRSIAKMSESPSPSRTKVALTVLFHSSCAVSVTLISKSALNGIEAPVTLLALQTFVQVVLLTLVGKPLGWIKFSRPLSAWKGLIPLMLARLVGILAKTFCLASVDASLYQIARGLLLPFTLLLSHFFLHPRPYNPPLSLFGCGMIMMGFATGMITDLGAMLTSIKGLLLGVGSSFTTAVESVVVKRFLTKGDEGMWQMVWMTNCMALACYLPLFIISGEYTVFSGLYNSAMDLDVANAVAATDASGQLHAFLYTAVATGGASFLLTLATFLQISVTSPTTHMIVTAARGVAQSALAVLILREAVTMGRVWAMVCILGGSAVYAWGKDRVKQRTEKADDRGMYEKLNELEARESEESVELRKV</sequence>
<evidence type="ECO:0000256" key="6">
    <source>
        <dbReference type="ARBA" id="ARBA00022989"/>
    </source>
</evidence>
<evidence type="ECO:0000256" key="7">
    <source>
        <dbReference type="ARBA" id="ARBA00023136"/>
    </source>
</evidence>
<dbReference type="GO" id="GO:0005789">
    <property type="term" value="C:endoplasmic reticulum membrane"/>
    <property type="evidence" value="ECO:0007669"/>
    <property type="project" value="UniProtKB-SubCell"/>
</dbReference>
<accession>A0A4S8S6J0</accession>
<evidence type="ECO:0000256" key="2">
    <source>
        <dbReference type="ARBA" id="ARBA00004477"/>
    </source>
</evidence>
<feature type="transmembrane region" description="Helical" evidence="8">
    <location>
        <begin position="252"/>
        <end position="273"/>
    </location>
</feature>
<comment type="caution">
    <text evidence="10">The sequence shown here is derived from an EMBL/GenBank/DDBJ whole genome shotgun (WGS) entry which is preliminary data.</text>
</comment>
<dbReference type="EMBL" id="QZAF01000604">
    <property type="protein sequence ID" value="THV65794.1"/>
    <property type="molecule type" value="Genomic_DNA"/>
</dbReference>
<feature type="transmembrane region" description="Helical" evidence="8">
    <location>
        <begin position="20"/>
        <end position="37"/>
    </location>
</feature>
<feature type="transmembrane region" description="Helical" evidence="8">
    <location>
        <begin position="309"/>
        <end position="327"/>
    </location>
</feature>
<dbReference type="AlphaFoldDB" id="A0A4S8S6J0"/>
<comment type="subcellular location">
    <subcellularLocation>
        <location evidence="2">Endoplasmic reticulum membrane</location>
        <topology evidence="2">Multi-pass membrane protein</topology>
    </subcellularLocation>
</comment>
<keyword evidence="7 8" id="KW-0472">Membrane</keyword>
<feature type="transmembrane region" description="Helical" evidence="8">
    <location>
        <begin position="142"/>
        <end position="163"/>
    </location>
</feature>
<feature type="transmembrane region" description="Helical" evidence="8">
    <location>
        <begin position="112"/>
        <end position="130"/>
    </location>
</feature>
<comment type="subunit">
    <text evidence="4">Homooligomer.</text>
</comment>
<dbReference type="Proteomes" id="UP000304951">
    <property type="component" value="Unassembled WGS sequence"/>
</dbReference>
<evidence type="ECO:0000313" key="11">
    <source>
        <dbReference type="Proteomes" id="UP000304951"/>
    </source>
</evidence>
<dbReference type="InterPro" id="IPR004853">
    <property type="entry name" value="Sugar_P_trans_dom"/>
</dbReference>
<dbReference type="PANTHER" id="PTHR11132">
    <property type="entry name" value="SOLUTE CARRIER FAMILY 35"/>
    <property type="match status" value="1"/>
</dbReference>
<evidence type="ECO:0000256" key="5">
    <source>
        <dbReference type="ARBA" id="ARBA00022692"/>
    </source>
</evidence>
<comment type="function">
    <text evidence="1">Involved in the import of GDP-mannose from the cytoplasm into the Golgi lumen.</text>
</comment>
<evidence type="ECO:0000256" key="1">
    <source>
        <dbReference type="ARBA" id="ARBA00003420"/>
    </source>
</evidence>
<evidence type="ECO:0000259" key="9">
    <source>
        <dbReference type="Pfam" id="PF03151"/>
    </source>
</evidence>
<dbReference type="Pfam" id="PF03151">
    <property type="entry name" value="TPT"/>
    <property type="match status" value="1"/>
</dbReference>
<evidence type="ECO:0000313" key="10">
    <source>
        <dbReference type="EMBL" id="THV65794.1"/>
    </source>
</evidence>
<comment type="similarity">
    <text evidence="3">Belongs to the TPT transporter family. SLC35D subfamily.</text>
</comment>
<feature type="transmembrane region" description="Helical" evidence="8">
    <location>
        <begin position="202"/>
        <end position="225"/>
    </location>
</feature>
<keyword evidence="5 8" id="KW-0812">Transmembrane</keyword>
<protein>
    <recommendedName>
        <fullName evidence="9">Sugar phosphate transporter domain-containing protein</fullName>
    </recommendedName>
</protein>
<organism evidence="10 11">
    <name type="scientific">Aureobasidium pullulans</name>
    <name type="common">Black yeast</name>
    <name type="synonym">Pullularia pullulans</name>
    <dbReference type="NCBI Taxonomy" id="5580"/>
    <lineage>
        <taxon>Eukaryota</taxon>
        <taxon>Fungi</taxon>
        <taxon>Dikarya</taxon>
        <taxon>Ascomycota</taxon>
        <taxon>Pezizomycotina</taxon>
        <taxon>Dothideomycetes</taxon>
        <taxon>Dothideomycetidae</taxon>
        <taxon>Dothideales</taxon>
        <taxon>Saccotheciaceae</taxon>
        <taxon>Aureobasidium</taxon>
    </lineage>
</organism>
<name>A0A4S8S6J0_AURPU</name>
<keyword evidence="6 8" id="KW-1133">Transmembrane helix</keyword>
<proteinExistence type="inferred from homology"/>
<feature type="domain" description="Sugar phosphate transporter" evidence="9">
    <location>
        <begin position="25"/>
        <end position="324"/>
    </location>
</feature>
<dbReference type="InterPro" id="IPR050186">
    <property type="entry name" value="TPT_transporter"/>
</dbReference>
<feature type="transmembrane region" description="Helical" evidence="8">
    <location>
        <begin position="49"/>
        <end position="73"/>
    </location>
</feature>
<reference evidence="10 11" key="1">
    <citation type="submission" date="2018-10" db="EMBL/GenBank/DDBJ databases">
        <title>Fifty Aureobasidium pullulans genomes reveal a recombining polyextremotolerant generalist.</title>
        <authorList>
            <person name="Gostincar C."/>
            <person name="Turk M."/>
            <person name="Zajc J."/>
            <person name="Gunde-Cimerman N."/>
        </authorList>
    </citation>
    <scope>NUCLEOTIDE SEQUENCE [LARGE SCALE GENOMIC DNA]</scope>
    <source>
        <strain evidence="10 11">EXF-11900</strain>
    </source>
</reference>
<evidence type="ECO:0000256" key="8">
    <source>
        <dbReference type="SAM" id="Phobius"/>
    </source>
</evidence>
<evidence type="ECO:0000256" key="4">
    <source>
        <dbReference type="ARBA" id="ARBA00011182"/>
    </source>
</evidence>
<evidence type="ECO:0000256" key="3">
    <source>
        <dbReference type="ARBA" id="ARBA00010425"/>
    </source>
</evidence>
<gene>
    <name evidence="10" type="ORF">D6D28_08829</name>
</gene>